<feature type="transmembrane region" description="Helical" evidence="1">
    <location>
        <begin position="125"/>
        <end position="143"/>
    </location>
</feature>
<evidence type="ECO:0000256" key="1">
    <source>
        <dbReference type="SAM" id="Phobius"/>
    </source>
</evidence>
<name>A0ABV4DVD8_9CLOT</name>
<organism evidence="2 3">
    <name type="scientific">Clostridium lapidicellarium</name>
    <dbReference type="NCBI Taxonomy" id="3240931"/>
    <lineage>
        <taxon>Bacteria</taxon>
        <taxon>Bacillati</taxon>
        <taxon>Bacillota</taxon>
        <taxon>Clostridia</taxon>
        <taxon>Eubacteriales</taxon>
        <taxon>Clostridiaceae</taxon>
        <taxon>Clostridium</taxon>
    </lineage>
</organism>
<dbReference type="InterPro" id="IPR038728">
    <property type="entry name" value="YkvI-like"/>
</dbReference>
<dbReference type="PANTHER" id="PTHR37814:SF1">
    <property type="entry name" value="MEMBRANE PROTEIN"/>
    <property type="match status" value="1"/>
</dbReference>
<comment type="caution">
    <text evidence="2">The sequence shown here is derived from an EMBL/GenBank/DDBJ whole genome shotgun (WGS) entry which is preliminary data.</text>
</comment>
<protein>
    <submittedName>
        <fullName evidence="2">Transporter</fullName>
    </submittedName>
</protein>
<dbReference type="EMBL" id="JBGFFE010000006">
    <property type="protein sequence ID" value="MEY8763209.1"/>
    <property type="molecule type" value="Genomic_DNA"/>
</dbReference>
<feature type="transmembrane region" description="Helical" evidence="1">
    <location>
        <begin position="225"/>
        <end position="255"/>
    </location>
</feature>
<gene>
    <name evidence="2" type="ORF">AB8S09_06065</name>
</gene>
<keyword evidence="1" id="KW-0812">Transmembrane</keyword>
<dbReference type="PANTHER" id="PTHR37814">
    <property type="entry name" value="CONSERVED MEMBRANE PROTEIN"/>
    <property type="match status" value="1"/>
</dbReference>
<keyword evidence="3" id="KW-1185">Reference proteome</keyword>
<feature type="transmembrane region" description="Helical" evidence="1">
    <location>
        <begin position="194"/>
        <end position="213"/>
    </location>
</feature>
<dbReference type="Proteomes" id="UP001565220">
    <property type="component" value="Unassembled WGS sequence"/>
</dbReference>
<keyword evidence="1" id="KW-0472">Membrane</keyword>
<proteinExistence type="predicted"/>
<evidence type="ECO:0000313" key="3">
    <source>
        <dbReference type="Proteomes" id="UP001565220"/>
    </source>
</evidence>
<feature type="transmembrane region" description="Helical" evidence="1">
    <location>
        <begin position="52"/>
        <end position="71"/>
    </location>
</feature>
<keyword evidence="1" id="KW-1133">Transmembrane helix</keyword>
<reference evidence="2 3" key="1">
    <citation type="submission" date="2024-08" db="EMBL/GenBank/DDBJ databases">
        <title>Clostridium lapicellarii sp. nov., and Clostridium renhuaiense sp. nov., two species isolated from the mud in a fermentation cellar used for producing sauce-flavour Chinese liquors.</title>
        <authorList>
            <person name="Yang F."/>
            <person name="Wang H."/>
            <person name="Chen L.Q."/>
            <person name="Zhou N."/>
            <person name="Lu J.J."/>
            <person name="Pu X.X."/>
            <person name="Wan B."/>
            <person name="Wang L."/>
            <person name="Liu S.J."/>
        </authorList>
    </citation>
    <scope>NUCLEOTIDE SEQUENCE [LARGE SCALE GENOMIC DNA]</scope>
    <source>
        <strain evidence="2 3">MT-113</strain>
    </source>
</reference>
<sequence length="358" mass="40535">MIYSRRYTSLKKRIFLIFQISAVFIGTVVGAGLASGQEISQFFTQYGYKSFLGILICCIVYITMSIIIINLSIKYKLNSYDGLILLVSPGFLGLVTNFLTTFFLIGSSSIILAGSGALIHQYFGISRWIGIFFMAFISAVVLFRETKGLIEINSIIVPSLIIVILTLFLLYLIFYRDIDLSLIKNIPYRKNNWLLSSLVYSGFNILCCSGVLVPLSLSINRKKSLIAGAIIGSLGLTFLAFIINFLLILNIPYIFKYEIPLLYIANRFGKLFQTMLLFIIWLEMFSTEVSDIYSVSKNFQEIFNISYNKSVILIILIAIPISQVGFINLISFLYPAFGVVSFIFILQCIIFYIKDCRK</sequence>
<feature type="transmembrane region" description="Helical" evidence="1">
    <location>
        <begin position="155"/>
        <end position="174"/>
    </location>
</feature>
<feature type="transmembrane region" description="Helical" evidence="1">
    <location>
        <begin position="83"/>
        <end position="105"/>
    </location>
</feature>
<feature type="transmembrane region" description="Helical" evidence="1">
    <location>
        <begin position="307"/>
        <end position="326"/>
    </location>
</feature>
<feature type="transmembrane region" description="Helical" evidence="1">
    <location>
        <begin position="332"/>
        <end position="353"/>
    </location>
</feature>
<dbReference type="RefSeq" id="WP_369868684.1">
    <property type="nucleotide sequence ID" value="NZ_JBGFFE010000006.1"/>
</dbReference>
<evidence type="ECO:0000313" key="2">
    <source>
        <dbReference type="EMBL" id="MEY8763209.1"/>
    </source>
</evidence>
<accession>A0ABV4DVD8</accession>